<dbReference type="PANTHER" id="PTHR35870">
    <property type="entry name" value="PROTEIN, PUTATIVE (AFU_ORTHOLOGUE AFUA_5G03330)-RELATED"/>
    <property type="match status" value="1"/>
</dbReference>
<evidence type="ECO:0000313" key="2">
    <source>
        <dbReference type="EMBL" id="MBB3059848.1"/>
    </source>
</evidence>
<dbReference type="EMBL" id="JACHWZ010000002">
    <property type="protein sequence ID" value="MBB3059848.1"/>
    <property type="molecule type" value="Genomic_DNA"/>
</dbReference>
<organism evidence="2 3">
    <name type="scientific">Microbulbifer rhizosphaerae</name>
    <dbReference type="NCBI Taxonomy" id="1562603"/>
    <lineage>
        <taxon>Bacteria</taxon>
        <taxon>Pseudomonadati</taxon>
        <taxon>Pseudomonadota</taxon>
        <taxon>Gammaproteobacteria</taxon>
        <taxon>Cellvibrionales</taxon>
        <taxon>Microbulbiferaceae</taxon>
        <taxon>Microbulbifer</taxon>
    </lineage>
</organism>
<gene>
    <name evidence="2" type="ORF">FHS09_000656</name>
</gene>
<proteinExistence type="predicted"/>
<comment type="caution">
    <text evidence="2">The sequence shown here is derived from an EMBL/GenBank/DDBJ whole genome shotgun (WGS) entry which is preliminary data.</text>
</comment>
<dbReference type="GO" id="GO:0016491">
    <property type="term" value="F:oxidoreductase activity"/>
    <property type="evidence" value="ECO:0007669"/>
    <property type="project" value="UniProtKB-KW"/>
</dbReference>
<dbReference type="Proteomes" id="UP000535937">
    <property type="component" value="Unassembled WGS sequence"/>
</dbReference>
<sequence length="331" mass="37631">MSITRYCAELLEAASRYHVRYGDRLANHLPMVLIALDKMGASRRQLKRAFERCVPSLERPQLPPPTPSVCIAECRNREEFYPSALRYYELQIKEHDIEECLRRELPPLLPAIATAAFHPLIRTAYGIDAEHQQEIATGLAYWNLEYHTLLASREQIPMPAREIPSLLAERYPLISLAPGNISDHMFSVTQQHGWLDTPIQPEQLALEDIARVAIDAYRGTGDFTLLHGVTGCHALRLVLPYCPEPETALRYFWTGFVAAYLSTGPKEIHLPTETGDIPSWKEIRKKARLSSDDHVVKLTYSCSQEFEQYGLEDYLYAAARAVDPMEKPRAA</sequence>
<accession>A0A7W4Z7K7</accession>
<name>A0A7W4Z7K7_9GAMM</name>
<keyword evidence="3" id="KW-1185">Reference proteome</keyword>
<dbReference type="RefSeq" id="WP_183456616.1">
    <property type="nucleotide sequence ID" value="NZ_JACHWZ010000002.1"/>
</dbReference>
<dbReference type="PANTHER" id="PTHR35870:SF1">
    <property type="entry name" value="PROTEIN, PUTATIVE (AFU_ORTHOLOGUE AFUA_5G03330)-RELATED"/>
    <property type="match status" value="1"/>
</dbReference>
<protein>
    <recommendedName>
        <fullName evidence="4">DUF4243 domain-containing protein</fullName>
    </recommendedName>
</protein>
<keyword evidence="1" id="KW-0560">Oxidoreductase</keyword>
<dbReference type="Pfam" id="PF14027">
    <property type="entry name" value="Questin_oxidase"/>
    <property type="match status" value="1"/>
</dbReference>
<evidence type="ECO:0008006" key="4">
    <source>
        <dbReference type="Google" id="ProtNLM"/>
    </source>
</evidence>
<evidence type="ECO:0000313" key="3">
    <source>
        <dbReference type="Proteomes" id="UP000535937"/>
    </source>
</evidence>
<reference evidence="2 3" key="1">
    <citation type="submission" date="2020-08" db="EMBL/GenBank/DDBJ databases">
        <title>Genomic Encyclopedia of Type Strains, Phase III (KMG-III): the genomes of soil and plant-associated and newly described type strains.</title>
        <authorList>
            <person name="Whitman W."/>
        </authorList>
    </citation>
    <scope>NUCLEOTIDE SEQUENCE [LARGE SCALE GENOMIC DNA]</scope>
    <source>
        <strain evidence="2 3">CECT 8799</strain>
    </source>
</reference>
<dbReference type="AlphaFoldDB" id="A0A7W4Z7K7"/>
<dbReference type="InterPro" id="IPR025337">
    <property type="entry name" value="Questin_oxidase-like"/>
</dbReference>
<evidence type="ECO:0000256" key="1">
    <source>
        <dbReference type="ARBA" id="ARBA00023002"/>
    </source>
</evidence>